<sequence>MNYFYWIVLAALSSVALAACRSPSPSLHALSEDVASLQQSLPFDAPPFHVATDDVDGDGRLDVIAVAHGGNYAQAFFQKEPRVFSPGPTVPEVGFHPGDFVRLPSKERLYAAAAEGVNQLIVLEPTLAGGFRVRNRVPETAPRHLSVFRWPDWGTSLAVSSFHEDEVSLWKGFDPVTGKAVGRIAVPLREQPQKKSIRRADRIVPVDIDGDGIEELLFTIQQNHSLWMIRHPEKIDDTVTPIQVRDFVRGAPNQVAVADLDGNKAPDLLIPNQSQPFHIHVLINEGQGAFKDAAPLSFPTTMGIRQVAVGQDRDDATCLMAVGYGALAIYRFPPSWDGHAAVPMRSVPMARNEGSQILLLRDIDGDGWLDGVLGRGKGGNGVWIVYGPLWQHFEDLAAGQFVLR</sequence>
<dbReference type="AlphaFoldDB" id="A0A858QBP1"/>
<dbReference type="PANTHER" id="PTHR46580">
    <property type="entry name" value="SENSOR KINASE-RELATED"/>
    <property type="match status" value="1"/>
</dbReference>
<feature type="signal peptide" evidence="1">
    <location>
        <begin position="1"/>
        <end position="18"/>
    </location>
</feature>
<dbReference type="KEGG" id="metu:GNH96_15480"/>
<dbReference type="RefSeq" id="WP_169604468.1">
    <property type="nucleotide sequence ID" value="NZ_CP046565.1"/>
</dbReference>
<dbReference type="SUPFAM" id="SSF69318">
    <property type="entry name" value="Integrin alpha N-terminal domain"/>
    <property type="match status" value="2"/>
</dbReference>
<gene>
    <name evidence="2" type="ORF">GNH96_15480</name>
</gene>
<dbReference type="EMBL" id="CP046565">
    <property type="protein sequence ID" value="QJD31201.1"/>
    <property type="molecule type" value="Genomic_DNA"/>
</dbReference>
<dbReference type="InterPro" id="IPR028994">
    <property type="entry name" value="Integrin_alpha_N"/>
</dbReference>
<accession>A0A858QBP1</accession>
<reference evidence="3" key="1">
    <citation type="submission" date="2019-12" db="EMBL/GenBank/DDBJ databases">
        <authorList>
            <person name="Awala S.I."/>
            <person name="Rhee S.K."/>
        </authorList>
    </citation>
    <scope>NUCLEOTIDE SEQUENCE [LARGE SCALE GENOMIC DNA]</scope>
    <source>
        <strain evidence="3">IM1</strain>
    </source>
</reference>
<keyword evidence="3" id="KW-1185">Reference proteome</keyword>
<evidence type="ECO:0000256" key="1">
    <source>
        <dbReference type="SAM" id="SignalP"/>
    </source>
</evidence>
<feature type="chain" id="PRO_5033005619" evidence="1">
    <location>
        <begin position="19"/>
        <end position="404"/>
    </location>
</feature>
<keyword evidence="1" id="KW-0732">Signal</keyword>
<evidence type="ECO:0000313" key="3">
    <source>
        <dbReference type="Proteomes" id="UP000503004"/>
    </source>
</evidence>
<dbReference type="Proteomes" id="UP000503004">
    <property type="component" value="Chromosome"/>
</dbReference>
<name>A0A858QBP1_9GAMM</name>
<protein>
    <submittedName>
        <fullName evidence="2">VCBS repeat-containing protein</fullName>
    </submittedName>
</protein>
<dbReference type="PANTHER" id="PTHR46580:SF4">
    <property type="entry name" value="ATP_GTP-BINDING PROTEIN"/>
    <property type="match status" value="1"/>
</dbReference>
<organism evidence="2 3">
    <name type="scientific">Methylococcus geothermalis</name>
    <dbReference type="NCBI Taxonomy" id="2681310"/>
    <lineage>
        <taxon>Bacteria</taxon>
        <taxon>Pseudomonadati</taxon>
        <taxon>Pseudomonadota</taxon>
        <taxon>Gammaproteobacteria</taxon>
        <taxon>Methylococcales</taxon>
        <taxon>Methylococcaceae</taxon>
        <taxon>Methylococcus</taxon>
    </lineage>
</organism>
<evidence type="ECO:0000313" key="2">
    <source>
        <dbReference type="EMBL" id="QJD31201.1"/>
    </source>
</evidence>
<proteinExistence type="predicted"/>